<evidence type="ECO:0000259" key="1">
    <source>
        <dbReference type="Pfam" id="PF00535"/>
    </source>
</evidence>
<reference evidence="2 3" key="1">
    <citation type="submission" date="2023-07" db="EMBL/GenBank/DDBJ databases">
        <title>Sorghum-associated microbial communities from plants grown in Nebraska, USA.</title>
        <authorList>
            <person name="Schachtman D."/>
        </authorList>
    </citation>
    <scope>NUCLEOTIDE SEQUENCE [LARGE SCALE GENOMIC DNA]</scope>
    <source>
        <strain evidence="2 3">4129</strain>
    </source>
</reference>
<dbReference type="SUPFAM" id="SSF53448">
    <property type="entry name" value="Nucleotide-diphospho-sugar transferases"/>
    <property type="match status" value="1"/>
</dbReference>
<dbReference type="Gene3D" id="3.90.550.10">
    <property type="entry name" value="Spore Coat Polysaccharide Biosynthesis Protein SpsA, Chain A"/>
    <property type="match status" value="1"/>
</dbReference>
<comment type="caution">
    <text evidence="2">The sequence shown here is derived from an EMBL/GenBank/DDBJ whole genome shotgun (WGS) entry which is preliminary data.</text>
</comment>
<proteinExistence type="predicted"/>
<dbReference type="InterPro" id="IPR001173">
    <property type="entry name" value="Glyco_trans_2-like"/>
</dbReference>
<evidence type="ECO:0000313" key="3">
    <source>
        <dbReference type="Proteomes" id="UP001269081"/>
    </source>
</evidence>
<accession>A0ABU1Y9N7</accession>
<dbReference type="EMBL" id="JAVDWQ010000009">
    <property type="protein sequence ID" value="MDR7210930.1"/>
    <property type="molecule type" value="Genomic_DNA"/>
</dbReference>
<dbReference type="Pfam" id="PF00535">
    <property type="entry name" value="Glycos_transf_2"/>
    <property type="match status" value="1"/>
</dbReference>
<dbReference type="Proteomes" id="UP001269081">
    <property type="component" value="Unassembled WGS sequence"/>
</dbReference>
<dbReference type="RefSeq" id="WP_310282278.1">
    <property type="nucleotide sequence ID" value="NZ_JAVDWQ010000009.1"/>
</dbReference>
<sequence>MISHYLALVFLKAFNEGVNIIYNVKSLLSLTYPKFEIIIVNDGNTDNTLAKLISEFDLIKIDFYYQGKIIT</sequence>
<dbReference type="InterPro" id="IPR029044">
    <property type="entry name" value="Nucleotide-diphossugar_trans"/>
</dbReference>
<organism evidence="2 3">
    <name type="scientific">Flavobacterium piscis</name>
    <dbReference type="NCBI Taxonomy" id="1114874"/>
    <lineage>
        <taxon>Bacteria</taxon>
        <taxon>Pseudomonadati</taxon>
        <taxon>Bacteroidota</taxon>
        <taxon>Flavobacteriia</taxon>
        <taxon>Flavobacteriales</taxon>
        <taxon>Flavobacteriaceae</taxon>
        <taxon>Flavobacterium</taxon>
    </lineage>
</organism>
<protein>
    <submittedName>
        <fullName evidence="2">Glycosyltransferase involved in cell wall biosynthesis</fullName>
    </submittedName>
</protein>
<gene>
    <name evidence="2" type="ORF">J2W48_002881</name>
</gene>
<feature type="domain" description="Glycosyltransferase 2-like" evidence="1">
    <location>
        <begin position="9"/>
        <end position="52"/>
    </location>
</feature>
<keyword evidence="3" id="KW-1185">Reference proteome</keyword>
<evidence type="ECO:0000313" key="2">
    <source>
        <dbReference type="EMBL" id="MDR7210930.1"/>
    </source>
</evidence>
<name>A0ABU1Y9N7_9FLAO</name>